<feature type="non-terminal residue" evidence="2">
    <location>
        <position position="1"/>
    </location>
</feature>
<name>X1LE05_9ZZZZ</name>
<accession>X1LE05</accession>
<organism evidence="2">
    <name type="scientific">marine sediment metagenome</name>
    <dbReference type="NCBI Taxonomy" id="412755"/>
    <lineage>
        <taxon>unclassified sequences</taxon>
        <taxon>metagenomes</taxon>
        <taxon>ecological metagenomes</taxon>
    </lineage>
</organism>
<dbReference type="EMBL" id="BARV01007143">
    <property type="protein sequence ID" value="GAI04071.1"/>
    <property type="molecule type" value="Genomic_DNA"/>
</dbReference>
<proteinExistence type="predicted"/>
<keyword evidence="1" id="KW-0472">Membrane</keyword>
<comment type="caution">
    <text evidence="2">The sequence shown here is derived from an EMBL/GenBank/DDBJ whole genome shotgun (WGS) entry which is preliminary data.</text>
</comment>
<keyword evidence="1" id="KW-0812">Transmembrane</keyword>
<dbReference type="AlphaFoldDB" id="X1LE05"/>
<reference evidence="2" key="1">
    <citation type="journal article" date="2014" name="Front. Microbiol.">
        <title>High frequency of phylogenetically diverse reductive dehalogenase-homologous genes in deep subseafloor sedimentary metagenomes.</title>
        <authorList>
            <person name="Kawai M."/>
            <person name="Futagami T."/>
            <person name="Toyoda A."/>
            <person name="Takaki Y."/>
            <person name="Nishi S."/>
            <person name="Hori S."/>
            <person name="Arai W."/>
            <person name="Tsubouchi T."/>
            <person name="Morono Y."/>
            <person name="Uchiyama I."/>
            <person name="Ito T."/>
            <person name="Fujiyama A."/>
            <person name="Inagaki F."/>
            <person name="Takami H."/>
        </authorList>
    </citation>
    <scope>NUCLEOTIDE SEQUENCE</scope>
    <source>
        <strain evidence="2">Expedition CK06-06</strain>
    </source>
</reference>
<sequence>IQELNIFWKKAIVFAIVISLGIPFCFLIGRNFQKRLKEFDKEKFLEGLKFPAVKEEMKSMPLDEVKERMGEINAMLEETEQMAPTTTSTNNQ</sequence>
<feature type="transmembrane region" description="Helical" evidence="1">
    <location>
        <begin position="6"/>
        <end position="29"/>
    </location>
</feature>
<evidence type="ECO:0000256" key="1">
    <source>
        <dbReference type="SAM" id="Phobius"/>
    </source>
</evidence>
<evidence type="ECO:0000313" key="2">
    <source>
        <dbReference type="EMBL" id="GAI04071.1"/>
    </source>
</evidence>
<keyword evidence="1" id="KW-1133">Transmembrane helix</keyword>
<gene>
    <name evidence="2" type="ORF">S06H3_14595</name>
</gene>
<protein>
    <submittedName>
        <fullName evidence="2">Uncharacterized protein</fullName>
    </submittedName>
</protein>